<keyword evidence="2" id="KW-1185">Reference proteome</keyword>
<dbReference type="Proteomes" id="UP000199239">
    <property type="component" value="Unassembled WGS sequence"/>
</dbReference>
<gene>
    <name evidence="1" type="ORF">SAMN04488040_3117</name>
</gene>
<reference evidence="2" key="1">
    <citation type="submission" date="2016-10" db="EMBL/GenBank/DDBJ databases">
        <authorList>
            <person name="Varghese N."/>
            <person name="Submissions S."/>
        </authorList>
    </citation>
    <scope>NUCLEOTIDE SEQUENCE [LARGE SCALE GENOMIC DNA]</scope>
    <source>
        <strain evidence="2">DSM 23422</strain>
    </source>
</reference>
<evidence type="ECO:0000313" key="1">
    <source>
        <dbReference type="EMBL" id="SFT09154.1"/>
    </source>
</evidence>
<sequence length="370" mass="40591">MNSDFLINNSTSEDAQVARDVDAFAYFVDPAELSLLVPGWPAEMRLLVCMDAAELCEFVVFHDEEEDAVFERVAEILDRPVGSFAVSPDVAGQPQRRLMFSEENALLKAIQGSEDLKEIAADYLINYNFALEEGLDFDALMRPRQVAEDDPALRVTTDKIFPLASKGTRKKRKAPSGLPEGYASAEEAAPEECFYLGLEMWPAGGRIRIAENRDQALPMVPSLAREVAFRDDFSSVYIPRNILPGHWRPEDQMVIDIPAELFPAGFSDNCGHRKVTVAVMPRGVFIEFGAHVVASDVADRTADAGDVVAALPQQSGRKLSLRNLYIPLVAVAGLSVTGLYSTIIAQTTATEVATKQSKSAFYGKMPQSKP</sequence>
<accession>A0A1I6V6B0</accession>
<proteinExistence type="predicted"/>
<evidence type="ECO:0000313" key="2">
    <source>
        <dbReference type="Proteomes" id="UP000199239"/>
    </source>
</evidence>
<dbReference type="EMBL" id="FPAJ01000005">
    <property type="protein sequence ID" value="SFT09154.1"/>
    <property type="molecule type" value="Genomic_DNA"/>
</dbReference>
<dbReference type="AlphaFoldDB" id="A0A1I6V6B0"/>
<protein>
    <submittedName>
        <fullName evidence="1">Uncharacterized protein</fullName>
    </submittedName>
</protein>
<dbReference type="OrthoDB" id="7815691at2"/>
<name>A0A1I6V6B0_9RHOB</name>
<dbReference type="STRING" id="394264.SAMN04488040_3117"/>
<organism evidence="1 2">
    <name type="scientific">Sulfitobacter marinus</name>
    <dbReference type="NCBI Taxonomy" id="394264"/>
    <lineage>
        <taxon>Bacteria</taxon>
        <taxon>Pseudomonadati</taxon>
        <taxon>Pseudomonadota</taxon>
        <taxon>Alphaproteobacteria</taxon>
        <taxon>Rhodobacterales</taxon>
        <taxon>Roseobacteraceae</taxon>
        <taxon>Sulfitobacter</taxon>
    </lineage>
</organism>
<dbReference type="RefSeq" id="WP_093917300.1">
    <property type="nucleotide sequence ID" value="NZ_FPAJ01000005.1"/>
</dbReference>